<dbReference type="Proteomes" id="UP000324897">
    <property type="component" value="Chromosome 3"/>
</dbReference>
<organism evidence="2 3">
    <name type="scientific">Eragrostis curvula</name>
    <name type="common">weeping love grass</name>
    <dbReference type="NCBI Taxonomy" id="38414"/>
    <lineage>
        <taxon>Eukaryota</taxon>
        <taxon>Viridiplantae</taxon>
        <taxon>Streptophyta</taxon>
        <taxon>Embryophyta</taxon>
        <taxon>Tracheophyta</taxon>
        <taxon>Spermatophyta</taxon>
        <taxon>Magnoliopsida</taxon>
        <taxon>Liliopsida</taxon>
        <taxon>Poales</taxon>
        <taxon>Poaceae</taxon>
        <taxon>PACMAD clade</taxon>
        <taxon>Chloridoideae</taxon>
        <taxon>Eragrostideae</taxon>
        <taxon>Eragrostidinae</taxon>
        <taxon>Eragrostis</taxon>
    </lineage>
</organism>
<keyword evidence="3" id="KW-1185">Reference proteome</keyword>
<sequence>MMDLRSASRREAGRDPPQPAIVAMDIHHLPPSRSAWFPLTSSTRSPPSSLTSGRCRQGPPAHLSCTTARPRICPGDEGMATEWRKSNSDDTLNLSLKRQRSLCYKFRYAVDQLRNLAAEVRFLVSVAAQSLVRCIKEQQKLADCIYGCILPELGCTQACENNERNKVKRENSGENQFEDKSDIDVLPSLGQLWCTRLV</sequence>
<feature type="region of interest" description="Disordered" evidence="1">
    <location>
        <begin position="40"/>
        <end position="61"/>
    </location>
</feature>
<reference evidence="2 3" key="1">
    <citation type="journal article" date="2019" name="Sci. Rep.">
        <title>A high-quality genome of Eragrostis curvula grass provides insights into Poaceae evolution and supports new strategies to enhance forage quality.</title>
        <authorList>
            <person name="Carballo J."/>
            <person name="Santos B.A.C.M."/>
            <person name="Zappacosta D."/>
            <person name="Garbus I."/>
            <person name="Selva J.P."/>
            <person name="Gallo C.A."/>
            <person name="Diaz A."/>
            <person name="Albertini E."/>
            <person name="Caccamo M."/>
            <person name="Echenique V."/>
        </authorList>
    </citation>
    <scope>NUCLEOTIDE SEQUENCE [LARGE SCALE GENOMIC DNA]</scope>
    <source>
        <strain evidence="3">cv. Victoria</strain>
        <tissue evidence="2">Leaf</tissue>
    </source>
</reference>
<gene>
    <name evidence="2" type="ORF">EJB05_44860</name>
</gene>
<proteinExistence type="predicted"/>
<dbReference type="Gramene" id="TVU11285">
    <property type="protein sequence ID" value="TVU11285"/>
    <property type="gene ID" value="EJB05_44860"/>
</dbReference>
<feature type="compositionally biased region" description="Low complexity" evidence="1">
    <location>
        <begin position="40"/>
        <end position="52"/>
    </location>
</feature>
<evidence type="ECO:0000256" key="1">
    <source>
        <dbReference type="SAM" id="MobiDB-lite"/>
    </source>
</evidence>
<evidence type="ECO:0000313" key="2">
    <source>
        <dbReference type="EMBL" id="TVU11285.1"/>
    </source>
</evidence>
<protein>
    <submittedName>
        <fullName evidence="2">Uncharacterized protein</fullName>
    </submittedName>
</protein>
<dbReference type="EMBL" id="RWGY01000039">
    <property type="protein sequence ID" value="TVU11285.1"/>
    <property type="molecule type" value="Genomic_DNA"/>
</dbReference>
<name>A0A5J9TJ15_9POAL</name>
<dbReference type="AlphaFoldDB" id="A0A5J9TJ15"/>
<accession>A0A5J9TJ15</accession>
<evidence type="ECO:0000313" key="3">
    <source>
        <dbReference type="Proteomes" id="UP000324897"/>
    </source>
</evidence>
<comment type="caution">
    <text evidence="2">The sequence shown here is derived from an EMBL/GenBank/DDBJ whole genome shotgun (WGS) entry which is preliminary data.</text>
</comment>